<dbReference type="EC" id="6.3.5.13" evidence="2"/>
<evidence type="ECO:0000256" key="2">
    <source>
        <dbReference type="HAMAP-Rule" id="MF_02213"/>
    </source>
</evidence>
<comment type="catalytic activity">
    <reaction evidence="2">
        <text>beta-D-GlcNAc-(1-&gt;4)-Mur2Ac(oyl-L-Ala-gamma-D-Glu-L-Lys-D-Ala-D-Ala)-di-trans,octa-cis-undecaprenyl diphosphate + L-glutamine + ATP + H2O = beta-D-GlcNAc-(1-&gt;4)-Mur2Ac(oyl-L-Ala-D-isoglutaminyl-L-Lys-D-Ala-D-Ala)-di-trans,octa-cis-undecaprenyl diphosphate + L-glutamate + ADP + phosphate + H(+)</text>
        <dbReference type="Rhea" id="RHEA:57928"/>
        <dbReference type="ChEBI" id="CHEBI:15377"/>
        <dbReference type="ChEBI" id="CHEBI:15378"/>
        <dbReference type="ChEBI" id="CHEBI:29985"/>
        <dbReference type="ChEBI" id="CHEBI:30616"/>
        <dbReference type="ChEBI" id="CHEBI:43474"/>
        <dbReference type="ChEBI" id="CHEBI:58359"/>
        <dbReference type="ChEBI" id="CHEBI:60033"/>
        <dbReference type="ChEBI" id="CHEBI:62233"/>
        <dbReference type="ChEBI" id="CHEBI:456216"/>
        <dbReference type="EC" id="6.3.5.13"/>
    </reaction>
</comment>
<evidence type="ECO:0000259" key="3">
    <source>
        <dbReference type="Pfam" id="PF07685"/>
    </source>
</evidence>
<comment type="caution">
    <text evidence="4">The sequence shown here is derived from an EMBL/GenBank/DDBJ whole genome shotgun (WGS) entry which is preliminary data.</text>
</comment>
<keyword evidence="2" id="KW-0378">Hydrolase</keyword>
<evidence type="ECO:0000313" key="5">
    <source>
        <dbReference type="Proteomes" id="UP000462152"/>
    </source>
</evidence>
<name>A0A7M3SW11_9MICC</name>
<dbReference type="PROSITE" id="PS51274">
    <property type="entry name" value="GATASE_COBBQ"/>
    <property type="match status" value="1"/>
</dbReference>
<protein>
    <recommendedName>
        <fullName evidence="2">Lipid II isoglutaminyl synthase (glutamine-hydrolyzing) subunit GatD</fullName>
        <ecNumber evidence="2">6.3.5.13</ecNumber>
    </recommendedName>
    <alternativeName>
        <fullName evidence="2">Lipid II isoglutaminyl synthase glutaminase subunit</fullName>
        <ecNumber evidence="2">3.5.1.2</ecNumber>
    </alternativeName>
</protein>
<feature type="binding site" evidence="2">
    <location>
        <position position="129"/>
    </location>
    <ligand>
        <name>substrate</name>
    </ligand>
</feature>
<dbReference type="OrthoDB" id="9782045at2"/>
<dbReference type="GO" id="GO:0009236">
    <property type="term" value="P:cobalamin biosynthetic process"/>
    <property type="evidence" value="ECO:0007669"/>
    <property type="project" value="InterPro"/>
</dbReference>
<accession>A0A7M3SW11</accession>
<dbReference type="UniPathway" id="UPA00219"/>
<dbReference type="RefSeq" id="WP_129315851.1">
    <property type="nucleotide sequence ID" value="NZ_NOIQ01000013.1"/>
</dbReference>
<keyword evidence="2" id="KW-0573">Peptidoglycan synthesis</keyword>
<dbReference type="GO" id="GO:0140282">
    <property type="term" value="F:carbon-nitrogen ligase activity on lipid II"/>
    <property type="evidence" value="ECO:0007669"/>
    <property type="project" value="UniProtKB-UniRule"/>
</dbReference>
<proteinExistence type="inferred from homology"/>
<feature type="active site" evidence="2">
    <location>
        <position position="192"/>
    </location>
</feature>
<feature type="active site" description="Nucleophile" evidence="2">
    <location>
        <position position="95"/>
    </location>
</feature>
<dbReference type="Pfam" id="PF07685">
    <property type="entry name" value="GATase_3"/>
    <property type="match status" value="1"/>
</dbReference>
<dbReference type="SUPFAM" id="SSF52317">
    <property type="entry name" value="Class I glutamine amidotransferase-like"/>
    <property type="match status" value="1"/>
</dbReference>
<keyword evidence="2" id="KW-0436">Ligase</keyword>
<dbReference type="InterPro" id="IPR029062">
    <property type="entry name" value="Class_I_gatase-like"/>
</dbReference>
<dbReference type="PANTHER" id="PTHR21343:SF9">
    <property type="entry name" value="LIPID II ISOGLUTAMINYL SYNTHASE (GLUTAMINE-HYDROLYZING) SUBUNIT GATD"/>
    <property type="match status" value="1"/>
</dbReference>
<dbReference type="PANTHER" id="PTHR21343">
    <property type="entry name" value="DETHIOBIOTIN SYNTHETASE"/>
    <property type="match status" value="1"/>
</dbReference>
<keyword evidence="4" id="KW-0808">Transferase</keyword>
<keyword evidence="5" id="KW-1185">Reference proteome</keyword>
<dbReference type="InterPro" id="IPR033949">
    <property type="entry name" value="CobQ_GATase1"/>
</dbReference>
<dbReference type="GO" id="GO:0008360">
    <property type="term" value="P:regulation of cell shape"/>
    <property type="evidence" value="ECO:0007669"/>
    <property type="project" value="UniProtKB-KW"/>
</dbReference>
<dbReference type="Gene3D" id="3.40.50.880">
    <property type="match status" value="1"/>
</dbReference>
<dbReference type="GO" id="GO:0016740">
    <property type="term" value="F:transferase activity"/>
    <property type="evidence" value="ECO:0007669"/>
    <property type="project" value="UniProtKB-KW"/>
</dbReference>
<gene>
    <name evidence="2" type="primary">gatD</name>
    <name evidence="4" type="ORF">GMA10_12280</name>
</gene>
<dbReference type="GO" id="GO:0009252">
    <property type="term" value="P:peptidoglycan biosynthetic process"/>
    <property type="evidence" value="ECO:0007669"/>
    <property type="project" value="UniProtKB-UniRule"/>
</dbReference>
<dbReference type="CDD" id="cd01750">
    <property type="entry name" value="GATase1_CobQ"/>
    <property type="match status" value="1"/>
</dbReference>
<feature type="domain" description="CobB/CobQ-like glutamine amidotransferase" evidence="3">
    <location>
        <begin position="8"/>
        <end position="199"/>
    </location>
</feature>
<comment type="function">
    <text evidence="2">The lipid II isoglutaminyl synthase complex catalyzes the formation of alpha-D-isoglutamine in the cell wall lipid II stem peptide. The GatD subunit catalyzes the hydrolysis of glutamine to glutamate and ammonia. The resulting ammonia molecule is channeled to the active site of MurT.</text>
</comment>
<keyword evidence="2" id="KW-0133">Cell shape</keyword>
<keyword evidence="2" id="KW-0961">Cell wall biogenesis/degradation</keyword>
<comment type="similarity">
    <text evidence="2">Belongs to the CobB/CobQ family. GatD subfamily.</text>
</comment>
<dbReference type="InterPro" id="IPR043702">
    <property type="entry name" value="Lipid_II_synth_GatD"/>
</dbReference>
<evidence type="ECO:0000313" key="4">
    <source>
        <dbReference type="EMBL" id="MUN55976.1"/>
    </source>
</evidence>
<dbReference type="GO" id="GO:0004359">
    <property type="term" value="F:glutaminase activity"/>
    <property type="evidence" value="ECO:0007669"/>
    <property type="project" value="UniProtKB-UniRule"/>
</dbReference>
<dbReference type="Proteomes" id="UP000462152">
    <property type="component" value="Unassembled WGS sequence"/>
</dbReference>
<sequence length="240" mass="26001">MTEKTLKILQLYPRDMNIYGDWGNVLSLSRRAHAHGLATEIVDYNPGDIFPEDFDILVGGGGQDSGQTVIQDDLHRIAPVLRSAAESGAPMLVICGLYQLFGNQFTTVGGEVLQGIGLFDAHTVGSEERLIGNIVIESEEFGTVVGYENHSGLTYLGDGVERLGTATKGEGNNLDDDGEGARVHHVIGSYLHGSLLPKNPRISDYLVRHAAERKFGSFEPAKIDDSLADRAREVAASRPR</sequence>
<evidence type="ECO:0000256" key="1">
    <source>
        <dbReference type="ARBA" id="ARBA00022962"/>
    </source>
</evidence>
<comment type="subunit">
    <text evidence="2">Forms a heterodimer with MurT.</text>
</comment>
<comment type="pathway">
    <text evidence="2">Cell wall biogenesis; peptidoglycan biosynthesis.</text>
</comment>
<dbReference type="AlphaFoldDB" id="A0A7M3SW11"/>
<dbReference type="GO" id="GO:0071555">
    <property type="term" value="P:cell wall organization"/>
    <property type="evidence" value="ECO:0007669"/>
    <property type="project" value="UniProtKB-KW"/>
</dbReference>
<dbReference type="EMBL" id="WOGT01000011">
    <property type="protein sequence ID" value="MUN55976.1"/>
    <property type="molecule type" value="Genomic_DNA"/>
</dbReference>
<organism evidence="4 5">
    <name type="scientific">Rothia koreensis</name>
    <dbReference type="NCBI Taxonomy" id="592378"/>
    <lineage>
        <taxon>Bacteria</taxon>
        <taxon>Bacillati</taxon>
        <taxon>Actinomycetota</taxon>
        <taxon>Actinomycetes</taxon>
        <taxon>Micrococcales</taxon>
        <taxon>Micrococcaceae</taxon>
        <taxon>Rothia</taxon>
    </lineage>
</organism>
<dbReference type="InterPro" id="IPR011698">
    <property type="entry name" value="GATase_3"/>
</dbReference>
<comment type="catalytic activity">
    <reaction evidence="2">
        <text>L-glutamine + H2O = L-glutamate + NH4(+)</text>
        <dbReference type="Rhea" id="RHEA:15889"/>
        <dbReference type="ChEBI" id="CHEBI:15377"/>
        <dbReference type="ChEBI" id="CHEBI:28938"/>
        <dbReference type="ChEBI" id="CHEBI:29985"/>
        <dbReference type="ChEBI" id="CHEBI:58359"/>
        <dbReference type="EC" id="3.5.1.2"/>
    </reaction>
</comment>
<keyword evidence="1 2" id="KW-0315">Glutamine amidotransferase</keyword>
<reference evidence="4 5" key="1">
    <citation type="submission" date="2019-12" db="EMBL/GenBank/DDBJ databases">
        <authorList>
            <person name="Li J."/>
            <person name="Shi Y."/>
            <person name="Xu G."/>
            <person name="Xiao D."/>
            <person name="Ran X."/>
        </authorList>
    </citation>
    <scope>NUCLEOTIDE SEQUENCE [LARGE SCALE GENOMIC DNA]</scope>
    <source>
        <strain evidence="4 5">JCM 15915</strain>
    </source>
</reference>
<dbReference type="HAMAP" id="MF_02213">
    <property type="entry name" value="Lipid_II_synth_GatD"/>
    <property type="match status" value="1"/>
</dbReference>
<dbReference type="EC" id="3.5.1.2" evidence="2"/>